<dbReference type="Pfam" id="PF19503">
    <property type="entry name" value="DUF6037"/>
    <property type="match status" value="1"/>
</dbReference>
<comment type="caution">
    <text evidence="1">The sequence shown here is derived from an EMBL/GenBank/DDBJ whole genome shotgun (WGS) entry which is preliminary data.</text>
</comment>
<dbReference type="InterPro" id="IPR046100">
    <property type="entry name" value="DUF6037"/>
</dbReference>
<gene>
    <name evidence="1" type="ORF">LNP81_03710</name>
</gene>
<organism evidence="1 2">
    <name type="scientific">Flavobacterium piscisymbiosum</name>
    <dbReference type="NCBI Taxonomy" id="2893753"/>
    <lineage>
        <taxon>Bacteria</taxon>
        <taxon>Pseudomonadati</taxon>
        <taxon>Bacteroidota</taxon>
        <taxon>Flavobacteriia</taxon>
        <taxon>Flavobacteriales</taxon>
        <taxon>Flavobacteriaceae</taxon>
        <taxon>Flavobacterium</taxon>
    </lineage>
</organism>
<proteinExistence type="predicted"/>
<dbReference type="EMBL" id="JAJJMM010000001">
    <property type="protein sequence ID" value="MCC9062089.1"/>
    <property type="molecule type" value="Genomic_DNA"/>
</dbReference>
<name>A0ABS8M9H7_9FLAO</name>
<dbReference type="RefSeq" id="WP_230033534.1">
    <property type="nucleotide sequence ID" value="NZ_JAJJMM010000001.1"/>
</dbReference>
<sequence>MALFDNLSLLKEDLEKNGWILEAFNFNYKGNNYVVLAKLYLKGEEKPKYALLKTEFIRADDFNKSLTLSVNSKGFIDIDVKLLRLFFNIEYSRNLGEIIKQFAEYFSSFIPNQINFNKSKLQKQCVIFSLSKSDNQDPNKIYCFTVKRNPGNQYRTSFNDNKTRILRPNLYLKFKEEPTISFCYSLEKSDEKNDEEIIEKFANRND</sequence>
<evidence type="ECO:0000313" key="1">
    <source>
        <dbReference type="EMBL" id="MCC9062089.1"/>
    </source>
</evidence>
<protein>
    <submittedName>
        <fullName evidence="1">DUF6037 family protein</fullName>
    </submittedName>
</protein>
<keyword evidence="2" id="KW-1185">Reference proteome</keyword>
<dbReference type="Proteomes" id="UP001430679">
    <property type="component" value="Unassembled WGS sequence"/>
</dbReference>
<evidence type="ECO:0000313" key="2">
    <source>
        <dbReference type="Proteomes" id="UP001430679"/>
    </source>
</evidence>
<reference evidence="1" key="1">
    <citation type="submission" date="2021-11" db="EMBL/GenBank/DDBJ databases">
        <title>Description of novel Flavobacterium species.</title>
        <authorList>
            <person name="Saticioglu I.B."/>
            <person name="Ay H."/>
            <person name="Altun S."/>
            <person name="Duman M."/>
        </authorList>
    </citation>
    <scope>NUCLEOTIDE SEQUENCE</scope>
    <source>
        <strain evidence="1">F-30</strain>
    </source>
</reference>
<accession>A0ABS8M9H7</accession>